<feature type="DNA-binding region" description="Homeobox" evidence="9">
    <location>
        <begin position="22"/>
        <end position="81"/>
    </location>
</feature>
<keyword evidence="7 9" id="KW-0539">Nucleus</keyword>
<sequence length="225" mass="25724">VAEDKHLPGATVRAPSVLHEHGRRHRTAFTREQLRRLELEYCRESYVSRPRRCELAKALNLPETTIKVWFQNRRMKDKRQRHTLPWPHSFCDPLGILMTNHTASSPTLPYPLIPAHLSSFHHYTPLAFSTMTMSPHNPYSLSLRPLDVLHLSQPHSRTIGLPLTMARHPPAGIVHHPASCLCPLCLQPDPEQLIKPSLDAQGLSQPEICMSSNHRMSQGQREEMM</sequence>
<dbReference type="Ensembl" id="ENSGWIT00000008674.1">
    <property type="protein sequence ID" value="ENSGWIP00000007825.1"/>
    <property type="gene ID" value="ENSGWIG00000004552.1"/>
</dbReference>
<dbReference type="GO" id="GO:0000978">
    <property type="term" value="F:RNA polymerase II cis-regulatory region sequence-specific DNA binding"/>
    <property type="evidence" value="ECO:0007669"/>
    <property type="project" value="TreeGrafter"/>
</dbReference>
<keyword evidence="13" id="KW-1185">Reference proteome</keyword>
<dbReference type="PROSITE" id="PS00027">
    <property type="entry name" value="HOMEOBOX_1"/>
    <property type="match status" value="1"/>
</dbReference>
<dbReference type="InterPro" id="IPR001356">
    <property type="entry name" value="HD"/>
</dbReference>
<evidence type="ECO:0000313" key="12">
    <source>
        <dbReference type="Ensembl" id="ENSGWIP00000007825.1"/>
    </source>
</evidence>
<evidence type="ECO:0000256" key="9">
    <source>
        <dbReference type="PROSITE-ProRule" id="PRU00108"/>
    </source>
</evidence>
<protein>
    <submittedName>
        <fullName evidence="12">Homeobox protein XHOX-3-like</fullName>
    </submittedName>
</protein>
<dbReference type="SMART" id="SM00389">
    <property type="entry name" value="HOX"/>
    <property type="match status" value="1"/>
</dbReference>
<reference evidence="12" key="1">
    <citation type="submission" date="2020-06" db="EMBL/GenBank/DDBJ databases">
        <authorList>
            <consortium name="Wellcome Sanger Institute Data Sharing"/>
        </authorList>
    </citation>
    <scope>NUCLEOTIDE SEQUENCE [LARGE SCALE GENOMIC DNA]</scope>
</reference>
<dbReference type="Pfam" id="PF00046">
    <property type="entry name" value="Homeodomain"/>
    <property type="match status" value="1"/>
</dbReference>
<dbReference type="AlphaFoldDB" id="A0A8C5DLU5"/>
<dbReference type="CDD" id="cd00086">
    <property type="entry name" value="homeodomain"/>
    <property type="match status" value="1"/>
</dbReference>
<dbReference type="InterPro" id="IPR017970">
    <property type="entry name" value="Homeobox_CS"/>
</dbReference>
<keyword evidence="6" id="KW-0804">Transcription</keyword>
<reference evidence="12" key="2">
    <citation type="submission" date="2025-08" db="UniProtKB">
        <authorList>
            <consortium name="Ensembl"/>
        </authorList>
    </citation>
    <scope>IDENTIFICATION</scope>
</reference>
<reference evidence="12" key="3">
    <citation type="submission" date="2025-09" db="UniProtKB">
        <authorList>
            <consortium name="Ensembl"/>
        </authorList>
    </citation>
    <scope>IDENTIFICATION</scope>
</reference>
<organism evidence="12 13">
    <name type="scientific">Gouania willdenowi</name>
    <name type="common">Blunt-snouted clingfish</name>
    <name type="synonym">Lepadogaster willdenowi</name>
    <dbReference type="NCBI Taxonomy" id="441366"/>
    <lineage>
        <taxon>Eukaryota</taxon>
        <taxon>Metazoa</taxon>
        <taxon>Chordata</taxon>
        <taxon>Craniata</taxon>
        <taxon>Vertebrata</taxon>
        <taxon>Euteleostomi</taxon>
        <taxon>Actinopterygii</taxon>
        <taxon>Neopterygii</taxon>
        <taxon>Teleostei</taxon>
        <taxon>Neoteleostei</taxon>
        <taxon>Acanthomorphata</taxon>
        <taxon>Ovalentaria</taxon>
        <taxon>Blenniimorphae</taxon>
        <taxon>Blenniiformes</taxon>
        <taxon>Gobiesocoidei</taxon>
        <taxon>Gobiesocidae</taxon>
        <taxon>Gobiesocinae</taxon>
        <taxon>Gouania</taxon>
    </lineage>
</organism>
<evidence type="ECO:0000256" key="6">
    <source>
        <dbReference type="ARBA" id="ARBA00023163"/>
    </source>
</evidence>
<evidence type="ECO:0000259" key="11">
    <source>
        <dbReference type="PROSITE" id="PS50071"/>
    </source>
</evidence>
<dbReference type="GO" id="GO:0005634">
    <property type="term" value="C:nucleus"/>
    <property type="evidence" value="ECO:0007669"/>
    <property type="project" value="UniProtKB-SubCell"/>
</dbReference>
<dbReference type="PANTHER" id="PTHR46294">
    <property type="entry name" value="SEGMENTATION PROTEIN EVEN-SKIPPED"/>
    <property type="match status" value="1"/>
</dbReference>
<dbReference type="InterPro" id="IPR052002">
    <property type="entry name" value="Even-skipped_HD"/>
</dbReference>
<accession>A0A8C5DLU5</accession>
<evidence type="ECO:0000256" key="1">
    <source>
        <dbReference type="ARBA" id="ARBA00004123"/>
    </source>
</evidence>
<name>A0A8C5DLU5_GOUWI</name>
<evidence type="ECO:0000256" key="8">
    <source>
        <dbReference type="ARBA" id="ARBA00038449"/>
    </source>
</evidence>
<comment type="similarity">
    <text evidence="8">Belongs to the even-skipped homeobox family.</text>
</comment>
<proteinExistence type="inferred from homology"/>
<dbReference type="InterPro" id="IPR020479">
    <property type="entry name" value="HD_metazoa"/>
</dbReference>
<evidence type="ECO:0000256" key="5">
    <source>
        <dbReference type="ARBA" id="ARBA00023155"/>
    </source>
</evidence>
<evidence type="ECO:0000256" key="10">
    <source>
        <dbReference type="RuleBase" id="RU000682"/>
    </source>
</evidence>
<evidence type="ECO:0000256" key="3">
    <source>
        <dbReference type="ARBA" id="ARBA00023015"/>
    </source>
</evidence>
<dbReference type="Proteomes" id="UP000694680">
    <property type="component" value="Chromosome 8"/>
</dbReference>
<feature type="domain" description="Homeobox" evidence="11">
    <location>
        <begin position="20"/>
        <end position="80"/>
    </location>
</feature>
<evidence type="ECO:0000256" key="4">
    <source>
        <dbReference type="ARBA" id="ARBA00023125"/>
    </source>
</evidence>
<evidence type="ECO:0000313" key="13">
    <source>
        <dbReference type="Proteomes" id="UP000694680"/>
    </source>
</evidence>
<evidence type="ECO:0000256" key="7">
    <source>
        <dbReference type="ARBA" id="ARBA00023242"/>
    </source>
</evidence>
<evidence type="ECO:0000256" key="2">
    <source>
        <dbReference type="ARBA" id="ARBA00022473"/>
    </source>
</evidence>
<dbReference type="SUPFAM" id="SSF46689">
    <property type="entry name" value="Homeodomain-like"/>
    <property type="match status" value="1"/>
</dbReference>
<dbReference type="PRINTS" id="PR00024">
    <property type="entry name" value="HOMEOBOX"/>
</dbReference>
<keyword evidence="4 9" id="KW-0238">DNA-binding</keyword>
<keyword evidence="5 9" id="KW-0371">Homeobox</keyword>
<dbReference type="PANTHER" id="PTHR46294:SF3">
    <property type="entry name" value="EVEN-SKIPPED-LIKE1"/>
    <property type="match status" value="1"/>
</dbReference>
<keyword evidence="3" id="KW-0805">Transcription regulation</keyword>
<dbReference type="InterPro" id="IPR009057">
    <property type="entry name" value="Homeodomain-like_sf"/>
</dbReference>
<dbReference type="Gene3D" id="1.10.10.60">
    <property type="entry name" value="Homeodomain-like"/>
    <property type="match status" value="1"/>
</dbReference>
<dbReference type="PROSITE" id="PS50071">
    <property type="entry name" value="HOMEOBOX_2"/>
    <property type="match status" value="1"/>
</dbReference>
<keyword evidence="2" id="KW-0217">Developmental protein</keyword>
<gene>
    <name evidence="12" type="primary">eve1</name>
</gene>
<dbReference type="GO" id="GO:0000981">
    <property type="term" value="F:DNA-binding transcription factor activity, RNA polymerase II-specific"/>
    <property type="evidence" value="ECO:0007669"/>
    <property type="project" value="InterPro"/>
</dbReference>
<comment type="subcellular location">
    <subcellularLocation>
        <location evidence="1 9 10">Nucleus</location>
    </subcellularLocation>
</comment>